<evidence type="ECO:0000313" key="3">
    <source>
        <dbReference type="Proteomes" id="UP000095767"/>
    </source>
</evidence>
<comment type="caution">
    <text evidence="2">The sequence shown here is derived from an EMBL/GenBank/DDBJ whole genome shotgun (WGS) entry which is preliminary data.</text>
</comment>
<feature type="non-terminal residue" evidence="2">
    <location>
        <position position="1"/>
    </location>
</feature>
<dbReference type="InterPro" id="IPR053772">
    <property type="entry name" value="At1g61320/At1g61330-like"/>
</dbReference>
<dbReference type="PANTHER" id="PTHR34145">
    <property type="entry name" value="OS02G0105600 PROTEIN"/>
    <property type="match status" value="1"/>
</dbReference>
<evidence type="ECO:0000313" key="2">
    <source>
        <dbReference type="EMBL" id="OEL23326.1"/>
    </source>
</evidence>
<sequence length="329" mass="37367">LIRLLHLCCCTFRPTAKLGCFGNLTRLHLISVHISGDELGCLLSNSLALEQLRLNYCHEIIYVKVPFLLHQLSYMEVYHCRQLQVIESKAPNLRSLRFIDGRVQHSFGESLLMKNIYMHSSSVLCHACVELPSISPNLETLTIVSSSEIVNKCTIPSKFLHLKYLHIALSGINIFPSYDYFSLVSFLDAAPSLEIFILDFQVTSRHTENDSVFVDSSHLRQMPEHHHDNLRNVKITCFRSAKTLVELTCHILKNASIECLTLDTTCFPMRKDALMEAPKALFAIAIYIEGKVPSTVKLSIVPPCSRCHAIEFRCQVIIIHYTLAHFSPR</sequence>
<dbReference type="OrthoDB" id="673865at2759"/>
<accession>A0A1E5VDV8</accession>
<name>A0A1E5VDV8_9POAL</name>
<reference evidence="2 3" key="1">
    <citation type="submission" date="2016-09" db="EMBL/GenBank/DDBJ databases">
        <title>The draft genome of Dichanthelium oligosanthes: A C3 panicoid grass species.</title>
        <authorList>
            <person name="Studer A.J."/>
            <person name="Schnable J.C."/>
            <person name="Brutnell T.P."/>
        </authorList>
    </citation>
    <scope>NUCLEOTIDE SEQUENCE [LARGE SCALE GENOMIC DNA]</scope>
    <source>
        <strain evidence="3">cv. Kellogg 1175</strain>
        <tissue evidence="2">Leaf</tissue>
    </source>
</reference>
<protein>
    <recommendedName>
        <fullName evidence="1">At1g61320/AtMIF1 LRR domain-containing protein</fullName>
    </recommendedName>
</protein>
<dbReference type="EMBL" id="LWDX02042819">
    <property type="protein sequence ID" value="OEL23326.1"/>
    <property type="molecule type" value="Genomic_DNA"/>
</dbReference>
<evidence type="ECO:0000259" key="1">
    <source>
        <dbReference type="Pfam" id="PF23622"/>
    </source>
</evidence>
<proteinExistence type="predicted"/>
<dbReference type="SUPFAM" id="SSF52058">
    <property type="entry name" value="L domain-like"/>
    <property type="match status" value="1"/>
</dbReference>
<organism evidence="2 3">
    <name type="scientific">Dichanthelium oligosanthes</name>
    <dbReference type="NCBI Taxonomy" id="888268"/>
    <lineage>
        <taxon>Eukaryota</taxon>
        <taxon>Viridiplantae</taxon>
        <taxon>Streptophyta</taxon>
        <taxon>Embryophyta</taxon>
        <taxon>Tracheophyta</taxon>
        <taxon>Spermatophyta</taxon>
        <taxon>Magnoliopsida</taxon>
        <taxon>Liliopsida</taxon>
        <taxon>Poales</taxon>
        <taxon>Poaceae</taxon>
        <taxon>PACMAD clade</taxon>
        <taxon>Panicoideae</taxon>
        <taxon>Panicodae</taxon>
        <taxon>Paniceae</taxon>
        <taxon>Dichantheliinae</taxon>
        <taxon>Dichanthelium</taxon>
    </lineage>
</organism>
<keyword evidence="3" id="KW-1185">Reference proteome</keyword>
<dbReference type="AlphaFoldDB" id="A0A1E5VDV8"/>
<dbReference type="STRING" id="888268.A0A1E5VDV8"/>
<dbReference type="PANTHER" id="PTHR34145:SF28">
    <property type="entry name" value="F-BOX DOMAIN-CONTAINING PROTEIN"/>
    <property type="match status" value="1"/>
</dbReference>
<feature type="domain" description="At1g61320/AtMIF1 LRR" evidence="1">
    <location>
        <begin position="2"/>
        <end position="305"/>
    </location>
</feature>
<dbReference type="InterPro" id="IPR055357">
    <property type="entry name" value="LRR_At1g61320_AtMIF1"/>
</dbReference>
<gene>
    <name evidence="2" type="ORF">BAE44_0015655</name>
</gene>
<dbReference type="Proteomes" id="UP000095767">
    <property type="component" value="Unassembled WGS sequence"/>
</dbReference>
<dbReference type="Pfam" id="PF23622">
    <property type="entry name" value="LRR_At1g61320_AtMIF1"/>
    <property type="match status" value="1"/>
</dbReference>